<dbReference type="EMBL" id="RCHU01000971">
    <property type="protein sequence ID" value="TKR85038.1"/>
    <property type="molecule type" value="Genomic_DNA"/>
</dbReference>
<sequence>MAMEFLQKYCKAIELISRMGPISVEMYAWRKMKAKLSGKLITHDMTLLEPKPSCDQYYDTLSHSLQIQFILAAEAYHRRLMMITLDDQLIQFFGATVLLTFSFTDKDGDGYMSIVYVQQACNIIGLQKSWRIAALMTMTME</sequence>
<name>A0A4U5NN56_POPAL</name>
<evidence type="ECO:0000313" key="1">
    <source>
        <dbReference type="EMBL" id="TKR85038.1"/>
    </source>
</evidence>
<protein>
    <submittedName>
        <fullName evidence="1">Uncharacterized protein</fullName>
    </submittedName>
</protein>
<gene>
    <name evidence="1" type="ORF">D5086_0000251770</name>
</gene>
<comment type="caution">
    <text evidence="1">The sequence shown here is derived from an EMBL/GenBank/DDBJ whole genome shotgun (WGS) entry which is preliminary data.</text>
</comment>
<dbReference type="AlphaFoldDB" id="A0A4U5NN56"/>
<accession>A0A4U5NN56</accession>
<reference evidence="1" key="1">
    <citation type="submission" date="2018-10" db="EMBL/GenBank/DDBJ databases">
        <title>Population genomic analysis revealed the cold adaptation of white poplar.</title>
        <authorList>
            <person name="Liu Y.-J."/>
        </authorList>
    </citation>
    <scope>NUCLEOTIDE SEQUENCE [LARGE SCALE GENOMIC DNA]</scope>
    <source>
        <strain evidence="1">PAL-ZL1</strain>
    </source>
</reference>
<proteinExistence type="predicted"/>
<organism evidence="1">
    <name type="scientific">Populus alba</name>
    <name type="common">White poplar</name>
    <dbReference type="NCBI Taxonomy" id="43335"/>
    <lineage>
        <taxon>Eukaryota</taxon>
        <taxon>Viridiplantae</taxon>
        <taxon>Streptophyta</taxon>
        <taxon>Embryophyta</taxon>
        <taxon>Tracheophyta</taxon>
        <taxon>Spermatophyta</taxon>
        <taxon>Magnoliopsida</taxon>
        <taxon>eudicotyledons</taxon>
        <taxon>Gunneridae</taxon>
        <taxon>Pentapetalae</taxon>
        <taxon>rosids</taxon>
        <taxon>fabids</taxon>
        <taxon>Malpighiales</taxon>
        <taxon>Salicaceae</taxon>
        <taxon>Saliceae</taxon>
        <taxon>Populus</taxon>
    </lineage>
</organism>